<evidence type="ECO:0000256" key="4">
    <source>
        <dbReference type="RuleBase" id="RU362121"/>
    </source>
</evidence>
<dbReference type="AlphaFoldDB" id="A0A0D0V0Q1"/>
<reference evidence="7 8" key="1">
    <citation type="submission" date="2015-01" db="EMBL/GenBank/DDBJ databases">
        <title>The Genome Sequence of Cryptococcus gattii Ram5.</title>
        <authorList>
            <consortium name="The Broad Institute Genomics Platform"/>
            <person name="Cuomo C."/>
            <person name="Litvintseva A."/>
            <person name="Chen Y."/>
            <person name="Heitman J."/>
            <person name="Sun S."/>
            <person name="Springer D."/>
            <person name="Dromer F."/>
            <person name="Young S."/>
            <person name="Zeng Q."/>
            <person name="Gargeya S."/>
            <person name="Abouelleil A."/>
            <person name="Alvarado L."/>
            <person name="Chapman S.B."/>
            <person name="Gainer-Dewar J."/>
            <person name="Goldberg J."/>
            <person name="Griggs A."/>
            <person name="Gujja S."/>
            <person name="Hansen M."/>
            <person name="Howarth C."/>
            <person name="Imamovic A."/>
            <person name="Larimer J."/>
            <person name="Murphy C."/>
            <person name="Naylor J."/>
            <person name="Pearson M."/>
            <person name="Priest M."/>
            <person name="Roberts A."/>
            <person name="Saif S."/>
            <person name="Shea T."/>
            <person name="Sykes S."/>
            <person name="Wortman J."/>
            <person name="Nusbaum C."/>
            <person name="Birren B."/>
        </authorList>
    </citation>
    <scope>NUCLEOTIDE SEQUENCE [LARGE SCALE GENOMIC DNA]</scope>
    <source>
        <strain evidence="7 8">Ram5</strain>
    </source>
</reference>
<protein>
    <submittedName>
        <fullName evidence="7">Cytoplasmic protein</fullName>
    </submittedName>
</protein>
<evidence type="ECO:0000256" key="2">
    <source>
        <dbReference type="ARBA" id="ARBA00022723"/>
    </source>
</evidence>
<dbReference type="SMART" id="SM01117">
    <property type="entry name" value="Cyt-b5"/>
    <property type="match status" value="1"/>
</dbReference>
<accession>A0A0D0V0Q1</accession>
<keyword evidence="8" id="KW-1185">Reference proteome</keyword>
<dbReference type="EMBL" id="KN847910">
    <property type="protein sequence ID" value="KIR38500.1"/>
    <property type="molecule type" value="Genomic_DNA"/>
</dbReference>
<dbReference type="PANTHER" id="PTHR46237">
    <property type="entry name" value="CYTOCHROME B5 REDUCTASE 4 FAMILY MEMBER"/>
    <property type="match status" value="1"/>
</dbReference>
<sequence length="283" mass="31027">MSNPFVWECLGYVYLYAAHSKAHHMQLLSSLPSWSRGPAPSEGVVEKTTESTTNDQAVDGDNDLDAPPPFPMLDSHQRSKPSQSSSDTSPTTKAEPPKRTPVPTLSFAVSPPSPTKGAEEEPSNLNIAIIPDSIPIRDMAPPPSTVKKPNFGIQPGGEDKVKENEKSEVKTKKKKGKVALTPGHSPLDWARLTSSGQNLRGVTSFQRVTPAELKEHNTPDDAWSAFNGMVYNITPYLPFHPGGEEDLMRVAGRDGTRLFMLTHSWVNLDFMLKECLIGMLVRN</sequence>
<dbReference type="GO" id="GO:0046872">
    <property type="term" value="F:metal ion binding"/>
    <property type="evidence" value="ECO:0007669"/>
    <property type="project" value="UniProtKB-UniRule"/>
</dbReference>
<dbReference type="InterPro" id="IPR036400">
    <property type="entry name" value="Cyt_B5-like_heme/steroid_sf"/>
</dbReference>
<proteinExistence type="inferred from homology"/>
<evidence type="ECO:0000313" key="7">
    <source>
        <dbReference type="EMBL" id="KIR38500.1"/>
    </source>
</evidence>
<dbReference type="HOGENOM" id="CLU_046313_1_1_1"/>
<feature type="compositionally biased region" description="Basic and acidic residues" evidence="5">
    <location>
        <begin position="157"/>
        <end position="170"/>
    </location>
</feature>
<dbReference type="PROSITE" id="PS00191">
    <property type="entry name" value="CYTOCHROME_B5_1"/>
    <property type="match status" value="1"/>
</dbReference>
<evidence type="ECO:0000256" key="5">
    <source>
        <dbReference type="SAM" id="MobiDB-lite"/>
    </source>
</evidence>
<dbReference type="GO" id="GO:0020037">
    <property type="term" value="F:heme binding"/>
    <property type="evidence" value="ECO:0007669"/>
    <property type="project" value="UniProtKB-UniRule"/>
</dbReference>
<name>A0A0D0V0Q1_9TREE</name>
<comment type="similarity">
    <text evidence="4">Belongs to the cytochrome b5 family.</text>
</comment>
<dbReference type="GO" id="GO:0004128">
    <property type="term" value="F:cytochrome-b5 reductase activity, acting on NAD(P)H"/>
    <property type="evidence" value="ECO:0007669"/>
    <property type="project" value="TreeGrafter"/>
</dbReference>
<feature type="compositionally biased region" description="Low complexity" evidence="5">
    <location>
        <begin position="80"/>
        <end position="93"/>
    </location>
</feature>
<keyword evidence="3 4" id="KW-0408">Iron</keyword>
<dbReference type="GO" id="GO:0005737">
    <property type="term" value="C:cytoplasm"/>
    <property type="evidence" value="ECO:0007669"/>
    <property type="project" value="TreeGrafter"/>
</dbReference>
<dbReference type="OrthoDB" id="432299at2759"/>
<keyword evidence="2 4" id="KW-0479">Metal-binding</keyword>
<dbReference type="InterPro" id="IPR051872">
    <property type="entry name" value="Cytochrome_b5/Flavoprotein_Rdt"/>
</dbReference>
<evidence type="ECO:0000256" key="3">
    <source>
        <dbReference type="ARBA" id="ARBA00023004"/>
    </source>
</evidence>
<evidence type="ECO:0000259" key="6">
    <source>
        <dbReference type="PROSITE" id="PS50255"/>
    </source>
</evidence>
<dbReference type="FunFam" id="3.10.120.10:FF:000001">
    <property type="entry name" value="Cytochrome b5 reductase 4"/>
    <property type="match status" value="1"/>
</dbReference>
<dbReference type="Proteomes" id="UP000053392">
    <property type="component" value="Unassembled WGS sequence"/>
</dbReference>
<dbReference type="Pfam" id="PF00173">
    <property type="entry name" value="Cyt-b5"/>
    <property type="match status" value="1"/>
</dbReference>
<feature type="region of interest" description="Disordered" evidence="5">
    <location>
        <begin position="34"/>
        <end position="187"/>
    </location>
</feature>
<dbReference type="InterPro" id="IPR001199">
    <property type="entry name" value="Cyt_B5-like_heme/steroid-bd"/>
</dbReference>
<dbReference type="SUPFAM" id="SSF55856">
    <property type="entry name" value="Cytochrome b5-like heme/steroid binding domain"/>
    <property type="match status" value="1"/>
</dbReference>
<organism evidence="7 8">
    <name type="scientific">Cryptococcus deuterogattii Ram5</name>
    <dbReference type="NCBI Taxonomy" id="1296110"/>
    <lineage>
        <taxon>Eukaryota</taxon>
        <taxon>Fungi</taxon>
        <taxon>Dikarya</taxon>
        <taxon>Basidiomycota</taxon>
        <taxon>Agaricomycotina</taxon>
        <taxon>Tremellomycetes</taxon>
        <taxon>Tremellales</taxon>
        <taxon>Cryptococcaceae</taxon>
        <taxon>Cryptococcus</taxon>
        <taxon>Cryptococcus gattii species complex</taxon>
    </lineage>
</organism>
<feature type="domain" description="Cytochrome b5 heme-binding" evidence="6">
    <location>
        <begin position="205"/>
        <end position="281"/>
    </location>
</feature>
<evidence type="ECO:0000256" key="1">
    <source>
        <dbReference type="ARBA" id="ARBA00022617"/>
    </source>
</evidence>
<keyword evidence="1 4" id="KW-0349">Heme</keyword>
<dbReference type="InterPro" id="IPR018506">
    <property type="entry name" value="Cyt_B5_heme-BS"/>
</dbReference>
<dbReference type="PROSITE" id="PS50255">
    <property type="entry name" value="CYTOCHROME_B5_2"/>
    <property type="match status" value="1"/>
</dbReference>
<dbReference type="PANTHER" id="PTHR46237:SF1">
    <property type="entry name" value="CYTOCHROME B5 REDUCTASE 4"/>
    <property type="match status" value="1"/>
</dbReference>
<evidence type="ECO:0000313" key="8">
    <source>
        <dbReference type="Proteomes" id="UP000053392"/>
    </source>
</evidence>
<gene>
    <name evidence="7" type="ORF">I313_05612</name>
</gene>
<dbReference type="Gene3D" id="3.10.120.10">
    <property type="entry name" value="Cytochrome b5-like heme/steroid binding domain"/>
    <property type="match status" value="1"/>
</dbReference>